<evidence type="ECO:0000313" key="1">
    <source>
        <dbReference type="EMBL" id="JAH27293.1"/>
    </source>
</evidence>
<dbReference type="AlphaFoldDB" id="A0A0E9RG26"/>
<reference evidence="1" key="1">
    <citation type="submission" date="2014-11" db="EMBL/GenBank/DDBJ databases">
        <authorList>
            <person name="Amaro Gonzalez C."/>
        </authorList>
    </citation>
    <scope>NUCLEOTIDE SEQUENCE</scope>
</reference>
<proteinExistence type="predicted"/>
<protein>
    <submittedName>
        <fullName evidence="1">Uncharacterized protein</fullName>
    </submittedName>
</protein>
<reference evidence="1" key="2">
    <citation type="journal article" date="2015" name="Fish Shellfish Immunol.">
        <title>Early steps in the European eel (Anguilla anguilla)-Vibrio vulnificus interaction in the gills: Role of the RtxA13 toxin.</title>
        <authorList>
            <person name="Callol A."/>
            <person name="Pajuelo D."/>
            <person name="Ebbesson L."/>
            <person name="Teles M."/>
            <person name="MacKenzie S."/>
            <person name="Amaro C."/>
        </authorList>
    </citation>
    <scope>NUCLEOTIDE SEQUENCE</scope>
</reference>
<name>A0A0E9RG26_ANGAN</name>
<dbReference type="EMBL" id="GBXM01081284">
    <property type="protein sequence ID" value="JAH27293.1"/>
    <property type="molecule type" value="Transcribed_RNA"/>
</dbReference>
<organism evidence="1">
    <name type="scientific">Anguilla anguilla</name>
    <name type="common">European freshwater eel</name>
    <name type="synonym">Muraena anguilla</name>
    <dbReference type="NCBI Taxonomy" id="7936"/>
    <lineage>
        <taxon>Eukaryota</taxon>
        <taxon>Metazoa</taxon>
        <taxon>Chordata</taxon>
        <taxon>Craniata</taxon>
        <taxon>Vertebrata</taxon>
        <taxon>Euteleostomi</taxon>
        <taxon>Actinopterygii</taxon>
        <taxon>Neopterygii</taxon>
        <taxon>Teleostei</taxon>
        <taxon>Anguilliformes</taxon>
        <taxon>Anguillidae</taxon>
        <taxon>Anguilla</taxon>
    </lineage>
</organism>
<accession>A0A0E9RG26</accession>
<sequence>MNKSERERQTETDRQRVR</sequence>